<dbReference type="Gene3D" id="3.40.50.12780">
    <property type="entry name" value="N-terminal domain of ligase-like"/>
    <property type="match status" value="1"/>
</dbReference>
<dbReference type="InterPro" id="IPR051414">
    <property type="entry name" value="Adenylate-forming_Reductase"/>
</dbReference>
<dbReference type="Proteomes" id="UP000054279">
    <property type="component" value="Unassembled WGS sequence"/>
</dbReference>
<organism evidence="5 6">
    <name type="scientific">Sphaerobolus stellatus (strain SS14)</name>
    <dbReference type="NCBI Taxonomy" id="990650"/>
    <lineage>
        <taxon>Eukaryota</taxon>
        <taxon>Fungi</taxon>
        <taxon>Dikarya</taxon>
        <taxon>Basidiomycota</taxon>
        <taxon>Agaricomycotina</taxon>
        <taxon>Agaricomycetes</taxon>
        <taxon>Phallomycetidae</taxon>
        <taxon>Geastrales</taxon>
        <taxon>Sphaerobolaceae</taxon>
        <taxon>Sphaerobolus</taxon>
    </lineage>
</organism>
<evidence type="ECO:0000256" key="1">
    <source>
        <dbReference type="ARBA" id="ARBA00022450"/>
    </source>
</evidence>
<dbReference type="Pfam" id="PF00501">
    <property type="entry name" value="AMP-binding"/>
    <property type="match status" value="1"/>
</dbReference>
<proteinExistence type="predicted"/>
<sequence>MSTQAKFTSVPLEKDLTLDRAYEWHAEHSTDVPAFTYLDEENKQVRYLIKAFNTVFDVHEQQFITWGKLGAGIANGVDIIHSQIPETLMGDKATAEPIVVGVLSSAEPIAYTTFLLALLRLTHSGAGQPILPFLLSTRNSSLAVAHLITVKKVQYLWVNGEQNQIKTLANETMTHLEQGNIPSVIPFPTFADLYSPRDTSLHHIDNTISYSMNQPALILHSSGSTAFPKPLVLTHTNLMEWANTIKSGDNELSDEIVAVHNAPIFHTMGILSTTWAAISGYIRAVSCPTILKSFTDPERFLQEIQDSHSTATFSAPSFLEAWAADPKNVEILKKMKVIMICSIGVADHSANVREGVNIVIVYGATEFGPGVKIDAKHPKEGYEWFRFAPNISPVLPSDTDGPDTFELIFKQCETHHLSAINTEIDGVPAYATSDIIQRHEVDHTLFRVMGRKDDQIMLSTGEKTNPGPMEHIIMKNPHVRTAIMFGRGKLSNGVLLEPKSYDDVQRLGLEKFRNLIWPNIEEANDYAPAHSRIFKEMILVASPSKPFTYTAKNTARRGAIIKDYADEIEEIYKAVDESTQTSIPIPTSTTENGGWSLEDTREFVHNVVHEIMKDVKRDERYRRFIQFRFLQATYIRNTLLHGLRQVAPLSTVQRIPSNFVYQHPTVNDLAQLVANASQSKGESRAQVDPAAERLQHIQDVVRKYTQNWPVHKPAEPPVEPEGEVVLLTGSTGGLGSQILAQLVTLPSITRIYAFNRPSKKSSLERHIEAFTDRGNQLSLLESEKIVYIEGDTAVEGFAIDPEVFKQIQSLVTIIIHNAWKVNFNLSLASFEPAIRGVRYMVDLALGSPLRTPPRVMFTSSIGNVKSWANLPPMAEEPITDLNLINMTGYSESKWISEQILEAAHRNTALKPVIVRVGQLAGGINGNWNAREWFPSLVRASQVVKGAPETEGLVSFIPLHVAASAIIDLRNSSSIFAHLVHPRPVTWKSVIGNVAEILGVPTIPFEEWLKRLEAVPRTPEALHNNPALHLLDFYHACLTPKDMPSGQEDREAMGLADYETTQTVANSPTLNPDNLPQLGREEIARWMGYWERKGALEALQLN</sequence>
<dbReference type="AlphaFoldDB" id="A0A0C9VPV8"/>
<evidence type="ECO:0000256" key="2">
    <source>
        <dbReference type="ARBA" id="ARBA00022553"/>
    </source>
</evidence>
<evidence type="ECO:0000259" key="4">
    <source>
        <dbReference type="Pfam" id="PF07993"/>
    </source>
</evidence>
<dbReference type="InterPro" id="IPR013120">
    <property type="entry name" value="FAR_NAD-bd"/>
</dbReference>
<dbReference type="InterPro" id="IPR042099">
    <property type="entry name" value="ANL_N_sf"/>
</dbReference>
<protein>
    <submittedName>
        <fullName evidence="5">Unplaced genomic scaffold SPHSTscaffold_70, whole genome shotgun sequence</fullName>
    </submittedName>
</protein>
<evidence type="ECO:0000313" key="5">
    <source>
        <dbReference type="EMBL" id="KIJ40225.1"/>
    </source>
</evidence>
<dbReference type="Gene3D" id="3.40.50.720">
    <property type="entry name" value="NAD(P)-binding Rossmann-like Domain"/>
    <property type="match status" value="1"/>
</dbReference>
<keyword evidence="2" id="KW-0597">Phosphoprotein</keyword>
<dbReference type="PANTHER" id="PTHR43439:SF2">
    <property type="entry name" value="ENZYME, PUTATIVE (JCVI)-RELATED"/>
    <property type="match status" value="1"/>
</dbReference>
<dbReference type="InterPro" id="IPR036291">
    <property type="entry name" value="NAD(P)-bd_dom_sf"/>
</dbReference>
<dbReference type="HOGENOM" id="CLU_002220_1_0_1"/>
<reference evidence="5 6" key="1">
    <citation type="submission" date="2014-06" db="EMBL/GenBank/DDBJ databases">
        <title>Evolutionary Origins and Diversification of the Mycorrhizal Mutualists.</title>
        <authorList>
            <consortium name="DOE Joint Genome Institute"/>
            <consortium name="Mycorrhizal Genomics Consortium"/>
            <person name="Kohler A."/>
            <person name="Kuo A."/>
            <person name="Nagy L.G."/>
            <person name="Floudas D."/>
            <person name="Copeland A."/>
            <person name="Barry K.W."/>
            <person name="Cichocki N."/>
            <person name="Veneault-Fourrey C."/>
            <person name="LaButti K."/>
            <person name="Lindquist E.A."/>
            <person name="Lipzen A."/>
            <person name="Lundell T."/>
            <person name="Morin E."/>
            <person name="Murat C."/>
            <person name="Riley R."/>
            <person name="Ohm R."/>
            <person name="Sun H."/>
            <person name="Tunlid A."/>
            <person name="Henrissat B."/>
            <person name="Grigoriev I.V."/>
            <person name="Hibbett D.S."/>
            <person name="Martin F."/>
        </authorList>
    </citation>
    <scope>NUCLEOTIDE SEQUENCE [LARGE SCALE GENOMIC DNA]</scope>
    <source>
        <strain evidence="5 6">SS14</strain>
    </source>
</reference>
<feature type="domain" description="Thioester reductase (TE)" evidence="4">
    <location>
        <begin position="727"/>
        <end position="964"/>
    </location>
</feature>
<accession>A0A0C9VPV8</accession>
<dbReference type="SUPFAM" id="SSF51735">
    <property type="entry name" value="NAD(P)-binding Rossmann-fold domains"/>
    <property type="match status" value="1"/>
</dbReference>
<dbReference type="PANTHER" id="PTHR43439">
    <property type="entry name" value="PHENYLACETATE-COENZYME A LIGASE"/>
    <property type="match status" value="1"/>
</dbReference>
<keyword evidence="6" id="KW-1185">Reference proteome</keyword>
<dbReference type="EMBL" id="KN837145">
    <property type="protein sequence ID" value="KIJ40225.1"/>
    <property type="molecule type" value="Genomic_DNA"/>
</dbReference>
<dbReference type="SUPFAM" id="SSF56801">
    <property type="entry name" value="Acetyl-CoA synthetase-like"/>
    <property type="match status" value="1"/>
</dbReference>
<feature type="domain" description="AMP-dependent synthetase/ligase" evidence="3">
    <location>
        <begin position="199"/>
        <end position="373"/>
    </location>
</feature>
<dbReference type="OrthoDB" id="429813at2759"/>
<name>A0A0C9VPV8_SPHS4</name>
<dbReference type="InterPro" id="IPR000873">
    <property type="entry name" value="AMP-dep_synth/lig_dom"/>
</dbReference>
<dbReference type="Pfam" id="PF23562">
    <property type="entry name" value="AMP-binding_C_3"/>
    <property type="match status" value="1"/>
</dbReference>
<evidence type="ECO:0000313" key="6">
    <source>
        <dbReference type="Proteomes" id="UP000054279"/>
    </source>
</evidence>
<gene>
    <name evidence="5" type="ORF">M422DRAFT_256762</name>
</gene>
<keyword evidence="1" id="KW-0596">Phosphopantetheine</keyword>
<dbReference type="Pfam" id="PF07993">
    <property type="entry name" value="NAD_binding_4"/>
    <property type="match status" value="1"/>
</dbReference>
<evidence type="ECO:0000259" key="3">
    <source>
        <dbReference type="Pfam" id="PF00501"/>
    </source>
</evidence>